<accession>A0A1D9NYR8</accession>
<protein>
    <recommendedName>
        <fullName evidence="1">Metallo-beta-lactamase domain-containing protein</fullName>
    </recommendedName>
</protein>
<dbReference type="InterPro" id="IPR001279">
    <property type="entry name" value="Metallo-B-lactamas"/>
</dbReference>
<feature type="domain" description="Metallo-beta-lactamase" evidence="1">
    <location>
        <begin position="31"/>
        <end position="191"/>
    </location>
</feature>
<dbReference type="EMBL" id="CP017831">
    <property type="protein sequence ID" value="AOZ95055.1"/>
    <property type="molecule type" value="Genomic_DNA"/>
</dbReference>
<proteinExistence type="predicted"/>
<dbReference type="Gene3D" id="3.60.15.10">
    <property type="entry name" value="Ribonuclease Z/Hydroxyacylglutathione hydrolase-like"/>
    <property type="match status" value="1"/>
</dbReference>
<dbReference type="KEGG" id="bhu:bhn_I0019"/>
<gene>
    <name evidence="2" type="ORF">bhn_I0019</name>
</gene>
<name>A0A1D9NYR8_9FIRM</name>
<dbReference type="OrthoDB" id="9802248at2"/>
<dbReference type="InterPro" id="IPR036866">
    <property type="entry name" value="RibonucZ/Hydroxyglut_hydro"/>
</dbReference>
<evidence type="ECO:0000313" key="3">
    <source>
        <dbReference type="Proteomes" id="UP000179284"/>
    </source>
</evidence>
<organism evidence="2 3">
    <name type="scientific">Butyrivibrio hungatei</name>
    <dbReference type="NCBI Taxonomy" id="185008"/>
    <lineage>
        <taxon>Bacteria</taxon>
        <taxon>Bacillati</taxon>
        <taxon>Bacillota</taxon>
        <taxon>Clostridia</taxon>
        <taxon>Lachnospirales</taxon>
        <taxon>Lachnospiraceae</taxon>
        <taxon>Butyrivibrio</taxon>
    </lineage>
</organism>
<sequence>MSEGNKKTYNMSIIKINDHISYIEASENPLSADIGVIKDGDKTWLYDVGNGEQSLSSIPECKCNVVLSHFHADHIGNIDNVNCDELYVSKETYKHVGKGTIIESDTYIGNMHIFPIPSSHAKGCLGLEVDNTYAFFGDALYSKVKDGYYIYNSQLVKAEIEVLEHLKSQYMLVSHYPRLLRKKEDVLAELHDIYSNRDKNSFEILVPINKK</sequence>
<reference evidence="3" key="1">
    <citation type="submission" date="2016-10" db="EMBL/GenBank/DDBJ databases">
        <title>The complete genome sequence of the rumen bacterium Butyrivibrio hungatei MB2003.</title>
        <authorList>
            <person name="Palevich N."/>
            <person name="Kelly W.J."/>
            <person name="Leahy S.C."/>
            <person name="Altermann E."/>
            <person name="Rakonjac J."/>
            <person name="Attwood G.T."/>
        </authorList>
    </citation>
    <scope>NUCLEOTIDE SEQUENCE [LARGE SCALE GENOMIC DNA]</scope>
    <source>
        <strain evidence="3">MB2003</strain>
    </source>
</reference>
<dbReference type="SUPFAM" id="SSF56281">
    <property type="entry name" value="Metallo-hydrolase/oxidoreductase"/>
    <property type="match status" value="1"/>
</dbReference>
<dbReference type="AlphaFoldDB" id="A0A1D9NYR8"/>
<evidence type="ECO:0000313" key="2">
    <source>
        <dbReference type="EMBL" id="AOZ95055.1"/>
    </source>
</evidence>
<keyword evidence="3" id="KW-1185">Reference proteome</keyword>
<evidence type="ECO:0000259" key="1">
    <source>
        <dbReference type="SMART" id="SM00849"/>
    </source>
</evidence>
<dbReference type="SMART" id="SM00849">
    <property type="entry name" value="Lactamase_B"/>
    <property type="match status" value="1"/>
</dbReference>
<dbReference type="Proteomes" id="UP000179284">
    <property type="component" value="Chromosome I"/>
</dbReference>